<feature type="transmembrane region" description="Helical" evidence="14">
    <location>
        <begin position="102"/>
        <end position="121"/>
    </location>
</feature>
<dbReference type="GO" id="GO:0008028">
    <property type="term" value="F:monocarboxylic acid transmembrane transporter activity"/>
    <property type="evidence" value="ECO:0007669"/>
    <property type="project" value="TreeGrafter"/>
</dbReference>
<comment type="function">
    <text evidence="9">Monocarboxylate transporter selective for taurine. May associate with BSG/CD147 or EMB/GP70 ancillary proteins to mediate facilitative efflux or influx of taurine across the plasma membrane. The transport is pH- and sodium-independent. Rather low-affinity, is likely effective for taurine transport in tissues where taurine is present at high concentrations.</text>
</comment>
<keyword evidence="3" id="KW-1003">Cell membrane</keyword>
<feature type="transmembrane region" description="Helical" evidence="14">
    <location>
        <begin position="35"/>
        <end position="60"/>
    </location>
</feature>
<name>A0A8T0AW84_SILME</name>
<dbReference type="PANTHER" id="PTHR11360">
    <property type="entry name" value="MONOCARBOXYLATE TRANSPORTER"/>
    <property type="match status" value="1"/>
</dbReference>
<feature type="transmembrane region" description="Helical" evidence="14">
    <location>
        <begin position="127"/>
        <end position="148"/>
    </location>
</feature>
<evidence type="ECO:0000256" key="14">
    <source>
        <dbReference type="SAM" id="Phobius"/>
    </source>
</evidence>
<evidence type="ECO:0000256" key="13">
    <source>
        <dbReference type="ARBA" id="ARBA00079656"/>
    </source>
</evidence>
<dbReference type="Proteomes" id="UP000606274">
    <property type="component" value="Unassembled WGS sequence"/>
</dbReference>
<evidence type="ECO:0000256" key="4">
    <source>
        <dbReference type="ARBA" id="ARBA00022553"/>
    </source>
</evidence>
<dbReference type="PANTHER" id="PTHR11360:SF20">
    <property type="entry name" value="MONOCARBOXYLATE TRANSPORTER 7"/>
    <property type="match status" value="1"/>
</dbReference>
<dbReference type="SUPFAM" id="SSF103473">
    <property type="entry name" value="MFS general substrate transporter"/>
    <property type="match status" value="1"/>
</dbReference>
<evidence type="ECO:0000259" key="15">
    <source>
        <dbReference type="PROSITE" id="PS50850"/>
    </source>
</evidence>
<feature type="transmembrane region" description="Helical" evidence="14">
    <location>
        <begin position="402"/>
        <end position="421"/>
    </location>
</feature>
<dbReference type="CDD" id="cd17422">
    <property type="entry name" value="MFS_MCT7"/>
    <property type="match status" value="1"/>
</dbReference>
<dbReference type="FunFam" id="1.20.1250.20:FF:000490">
    <property type="entry name" value="Solute carrier family 16 member 6"/>
    <property type="match status" value="1"/>
</dbReference>
<evidence type="ECO:0000256" key="2">
    <source>
        <dbReference type="ARBA" id="ARBA00022448"/>
    </source>
</evidence>
<evidence type="ECO:0000256" key="7">
    <source>
        <dbReference type="ARBA" id="ARBA00023136"/>
    </source>
</evidence>
<dbReference type="GO" id="GO:0016323">
    <property type="term" value="C:basolateral plasma membrane"/>
    <property type="evidence" value="ECO:0007669"/>
    <property type="project" value="UniProtKB-SubCell"/>
</dbReference>
<evidence type="ECO:0000256" key="10">
    <source>
        <dbReference type="ARBA" id="ARBA00064033"/>
    </source>
</evidence>
<organism evidence="16 17">
    <name type="scientific">Silurus meridionalis</name>
    <name type="common">Southern catfish</name>
    <name type="synonym">Silurus soldatovi meridionalis</name>
    <dbReference type="NCBI Taxonomy" id="175797"/>
    <lineage>
        <taxon>Eukaryota</taxon>
        <taxon>Metazoa</taxon>
        <taxon>Chordata</taxon>
        <taxon>Craniata</taxon>
        <taxon>Vertebrata</taxon>
        <taxon>Euteleostomi</taxon>
        <taxon>Actinopterygii</taxon>
        <taxon>Neopterygii</taxon>
        <taxon>Teleostei</taxon>
        <taxon>Ostariophysi</taxon>
        <taxon>Siluriformes</taxon>
        <taxon>Siluridae</taxon>
        <taxon>Silurus</taxon>
    </lineage>
</organism>
<feature type="transmembrane region" description="Helical" evidence="14">
    <location>
        <begin position="442"/>
        <end position="464"/>
    </location>
</feature>
<feature type="domain" description="Major facilitator superfamily (MFS) profile" evidence="15">
    <location>
        <begin position="34"/>
        <end position="496"/>
    </location>
</feature>
<proteinExistence type="predicted"/>
<dbReference type="Gene3D" id="1.20.1250.20">
    <property type="entry name" value="MFS general substrate transporter like domains"/>
    <property type="match status" value="1"/>
</dbReference>
<dbReference type="EMBL" id="JABFDY010000014">
    <property type="protein sequence ID" value="KAF7697802.1"/>
    <property type="molecule type" value="Genomic_DNA"/>
</dbReference>
<comment type="catalytic activity">
    <reaction evidence="8">
        <text>taurine(out) = taurine(in)</text>
        <dbReference type="Rhea" id="RHEA:66328"/>
        <dbReference type="ChEBI" id="CHEBI:507393"/>
    </reaction>
    <physiologicalReaction direction="left-to-right" evidence="8">
        <dbReference type="Rhea" id="RHEA:66329"/>
    </physiologicalReaction>
    <physiologicalReaction direction="right-to-left" evidence="8">
        <dbReference type="Rhea" id="RHEA:66330"/>
    </physiologicalReaction>
</comment>
<evidence type="ECO:0000256" key="11">
    <source>
        <dbReference type="ARBA" id="ARBA00072172"/>
    </source>
</evidence>
<reference evidence="16" key="1">
    <citation type="submission" date="2020-08" db="EMBL/GenBank/DDBJ databases">
        <title>Chromosome-level assembly of Southern catfish (Silurus meridionalis) provides insights into visual adaptation to the nocturnal and benthic lifestyles.</title>
        <authorList>
            <person name="Zhang Y."/>
            <person name="Wang D."/>
            <person name="Peng Z."/>
        </authorList>
    </citation>
    <scope>NUCLEOTIDE SEQUENCE</scope>
    <source>
        <strain evidence="16">SWU-2019-XX</strain>
        <tissue evidence="16">Muscle</tissue>
    </source>
</reference>
<evidence type="ECO:0000256" key="3">
    <source>
        <dbReference type="ARBA" id="ARBA00022475"/>
    </source>
</evidence>
<evidence type="ECO:0000256" key="9">
    <source>
        <dbReference type="ARBA" id="ARBA00058516"/>
    </source>
</evidence>
<dbReference type="InterPro" id="IPR050327">
    <property type="entry name" value="Proton-linked_MCT"/>
</dbReference>
<feature type="transmembrane region" description="Helical" evidence="14">
    <location>
        <begin position="313"/>
        <end position="335"/>
    </location>
</feature>
<dbReference type="OrthoDB" id="8055603at2759"/>
<comment type="caution">
    <text evidence="16">The sequence shown here is derived from an EMBL/GenBank/DDBJ whole genome shotgun (WGS) entry which is preliminary data.</text>
</comment>
<keyword evidence="6 14" id="KW-1133">Transmembrane helix</keyword>
<accession>A0A8T0AW84</accession>
<feature type="transmembrane region" description="Helical" evidence="14">
    <location>
        <begin position="378"/>
        <end position="396"/>
    </location>
</feature>
<feature type="transmembrane region" description="Helical" evidence="14">
    <location>
        <begin position="347"/>
        <end position="366"/>
    </location>
</feature>
<evidence type="ECO:0000256" key="12">
    <source>
        <dbReference type="ARBA" id="ARBA00076353"/>
    </source>
</evidence>
<dbReference type="InterPro" id="IPR020846">
    <property type="entry name" value="MFS_dom"/>
</dbReference>
<dbReference type="Pfam" id="PF07690">
    <property type="entry name" value="MFS_1"/>
    <property type="match status" value="1"/>
</dbReference>
<comment type="subunit">
    <text evidence="10">Forms functional complexes with BSG/CD147 or EMB/GP70 ancillary proteins.</text>
</comment>
<keyword evidence="4" id="KW-0597">Phosphoprotein</keyword>
<sequence length="538" mass="58923">MTGRDDSTMMGLMLKLRGCMKPNVYSQVPEGGWGWVVAVAFFLVEVFTFGIIKIFCIFLQDLTNHFEESNSRVSWIVSICVFVMSFLAPLSSVLCNRFGFRPVVMVGGFLLSLGTITTAFATSVSQMYITTGLISGFGCCLSFLPTITILSQYFDKRRSLVTSIASTGECFSLFALAPAFSALKDHVGWRNCMIVIGLLQSIVIGCGALLSPIIILPKCAKQEEEEEGSRTPLKKIAEDKYEKENELTHTSLSSVDSGVQSISSLEQNTAQSGISKTAEKREDYDRELAYIPLKQETIKGKSLDLSPLKEASFICYSLFGLFATLGFFAPQLYLIELSVMCGVQRSQATYMLSIMAAAEVFGRLSIGSLMTRKPIRKIYILLICTVLLSLVLAIFPAASSQFWTLAFCAAICGFLFGMVASTHIPMLAEADVLGVERMAMGAGIYIFIQSFAGLAGPPLAGVFVDMTTDYGYAFYFSSAGVCVGALFLSLVRPAKTGWKCCKKDRKCVKQEQQVVPDDFLEVDIVLEGSEETRNTNQV</sequence>
<dbReference type="PROSITE" id="PS50850">
    <property type="entry name" value="MFS"/>
    <property type="match status" value="1"/>
</dbReference>
<evidence type="ECO:0000313" key="16">
    <source>
        <dbReference type="EMBL" id="KAF7697802.1"/>
    </source>
</evidence>
<evidence type="ECO:0000256" key="1">
    <source>
        <dbReference type="ARBA" id="ARBA00004554"/>
    </source>
</evidence>
<gene>
    <name evidence="16" type="ORF">HF521_004312</name>
</gene>
<dbReference type="FunFam" id="1.20.1250.20:FF:000326">
    <property type="entry name" value="Solute carrier family 16 member 6"/>
    <property type="match status" value="1"/>
</dbReference>
<keyword evidence="5 14" id="KW-0812">Transmembrane</keyword>
<keyword evidence="7 14" id="KW-0472">Membrane</keyword>
<feature type="transmembrane region" description="Helical" evidence="14">
    <location>
        <begin position="72"/>
        <end position="90"/>
    </location>
</feature>
<protein>
    <recommendedName>
        <fullName evidence="11">Monocarboxylate transporter 7</fullName>
    </recommendedName>
    <alternativeName>
        <fullName evidence="12">Monocarboxylate transporter 6</fullName>
    </alternativeName>
    <alternativeName>
        <fullName evidence="13">Solute carrier family 16 member 6</fullName>
    </alternativeName>
</protein>
<evidence type="ECO:0000256" key="8">
    <source>
        <dbReference type="ARBA" id="ARBA00050472"/>
    </source>
</evidence>
<dbReference type="InterPro" id="IPR011701">
    <property type="entry name" value="MFS"/>
</dbReference>
<evidence type="ECO:0000313" key="17">
    <source>
        <dbReference type="Proteomes" id="UP000606274"/>
    </source>
</evidence>
<feature type="transmembrane region" description="Helical" evidence="14">
    <location>
        <begin position="470"/>
        <end position="491"/>
    </location>
</feature>
<evidence type="ECO:0000256" key="5">
    <source>
        <dbReference type="ARBA" id="ARBA00022692"/>
    </source>
</evidence>
<dbReference type="AlphaFoldDB" id="A0A8T0AW84"/>
<comment type="subcellular location">
    <subcellularLocation>
        <location evidence="1">Basolateral cell membrane</location>
        <topology evidence="1">Multi-pass membrane protein</topology>
    </subcellularLocation>
</comment>
<feature type="transmembrane region" description="Helical" evidence="14">
    <location>
        <begin position="160"/>
        <end position="181"/>
    </location>
</feature>
<keyword evidence="2" id="KW-0813">Transport</keyword>
<dbReference type="InterPro" id="IPR030766">
    <property type="entry name" value="MCT7"/>
</dbReference>
<keyword evidence="17" id="KW-1185">Reference proteome</keyword>
<dbReference type="InterPro" id="IPR036259">
    <property type="entry name" value="MFS_trans_sf"/>
</dbReference>
<feature type="transmembrane region" description="Helical" evidence="14">
    <location>
        <begin position="193"/>
        <end position="216"/>
    </location>
</feature>
<evidence type="ECO:0000256" key="6">
    <source>
        <dbReference type="ARBA" id="ARBA00022989"/>
    </source>
</evidence>